<sequence length="120" mass="12901">MQHCTRMRGYSMTGELSVNFTDLHLSAKCLADWCGDSTALFDSGHSEISSASSGWVGSSRAALEGALEKLRGSGTALTGRLDGHSSLVTDAVREYGLAEHKSTTELDRVDRPTGRRLLDL</sequence>
<reference evidence="1 2" key="1">
    <citation type="submission" date="2018-05" db="EMBL/GenBank/DDBJ databases">
        <title>Genomic Encyclopedia of Type Strains, Phase IV (KMG-IV): sequencing the most valuable type-strain genomes for metagenomic binning, comparative biology and taxonomic classification.</title>
        <authorList>
            <person name="Goeker M."/>
        </authorList>
    </citation>
    <scope>NUCLEOTIDE SEQUENCE [LARGE SCALE GENOMIC DNA]</scope>
    <source>
        <strain evidence="1 2">DSM 44704</strain>
    </source>
</reference>
<comment type="caution">
    <text evidence="1">The sequence shown here is derived from an EMBL/GenBank/DDBJ whole genome shotgun (WGS) entry which is preliminary data.</text>
</comment>
<evidence type="ECO:0000313" key="2">
    <source>
        <dbReference type="Proteomes" id="UP000247569"/>
    </source>
</evidence>
<name>A0A318KYI3_9NOCA</name>
<dbReference type="InterPro" id="IPR036689">
    <property type="entry name" value="ESAT-6-like_sf"/>
</dbReference>
<evidence type="ECO:0000313" key="1">
    <source>
        <dbReference type="EMBL" id="PXX70904.1"/>
    </source>
</evidence>
<keyword evidence="2" id="KW-1185">Reference proteome</keyword>
<organism evidence="1 2">
    <name type="scientific">Nocardia tenerifensis</name>
    <dbReference type="NCBI Taxonomy" id="228006"/>
    <lineage>
        <taxon>Bacteria</taxon>
        <taxon>Bacillati</taxon>
        <taxon>Actinomycetota</taxon>
        <taxon>Actinomycetes</taxon>
        <taxon>Mycobacteriales</taxon>
        <taxon>Nocardiaceae</taxon>
        <taxon>Nocardia</taxon>
    </lineage>
</organism>
<evidence type="ECO:0008006" key="3">
    <source>
        <dbReference type="Google" id="ProtNLM"/>
    </source>
</evidence>
<accession>A0A318KYI3</accession>
<dbReference type="Proteomes" id="UP000247569">
    <property type="component" value="Unassembled WGS sequence"/>
</dbReference>
<dbReference type="AlphaFoldDB" id="A0A318KYI3"/>
<dbReference type="SUPFAM" id="SSF140453">
    <property type="entry name" value="EsxAB dimer-like"/>
    <property type="match status" value="1"/>
</dbReference>
<dbReference type="EMBL" id="QJKF01000001">
    <property type="protein sequence ID" value="PXX70904.1"/>
    <property type="molecule type" value="Genomic_DNA"/>
</dbReference>
<proteinExistence type="predicted"/>
<protein>
    <recommendedName>
        <fullName evidence="3">Excreted virulence factor EspC (Type VII ESX diderm)</fullName>
    </recommendedName>
</protein>
<gene>
    <name evidence="1" type="ORF">DFR70_101325</name>
</gene>